<proteinExistence type="predicted"/>
<evidence type="ECO:0000313" key="1">
    <source>
        <dbReference type="EMBL" id="KAI4384813.1"/>
    </source>
</evidence>
<sequence>MMIQHRLYILEPKQLFEFLICSKTYNPSSTRNILYLMMIPKNHDNLDNLASQIVADDQLRWVAFPSCRTRSPETALPASPPIPHLPDDIPEEEGEAEADLPPPRLVTSSDGDVPFVLMRVPARIIA</sequence>
<dbReference type="Proteomes" id="UP001057402">
    <property type="component" value="Chromosome 2"/>
</dbReference>
<dbReference type="EMBL" id="CM042881">
    <property type="protein sequence ID" value="KAI4384813.1"/>
    <property type="molecule type" value="Genomic_DNA"/>
</dbReference>
<accession>A0ACB9S5C0</accession>
<protein>
    <submittedName>
        <fullName evidence="1">Uncharacterized protein</fullName>
    </submittedName>
</protein>
<comment type="caution">
    <text evidence="1">The sequence shown here is derived from an EMBL/GenBank/DDBJ whole genome shotgun (WGS) entry which is preliminary data.</text>
</comment>
<gene>
    <name evidence="1" type="ORF">MLD38_002916</name>
</gene>
<reference evidence="2" key="1">
    <citation type="journal article" date="2023" name="Front. Plant Sci.">
        <title>Chromosomal-level genome assembly of Melastoma candidum provides insights into trichome evolution.</title>
        <authorList>
            <person name="Zhong Y."/>
            <person name="Wu W."/>
            <person name="Sun C."/>
            <person name="Zou P."/>
            <person name="Liu Y."/>
            <person name="Dai S."/>
            <person name="Zhou R."/>
        </authorList>
    </citation>
    <scope>NUCLEOTIDE SEQUENCE [LARGE SCALE GENOMIC DNA]</scope>
</reference>
<organism evidence="1 2">
    <name type="scientific">Melastoma candidum</name>
    <dbReference type="NCBI Taxonomy" id="119954"/>
    <lineage>
        <taxon>Eukaryota</taxon>
        <taxon>Viridiplantae</taxon>
        <taxon>Streptophyta</taxon>
        <taxon>Embryophyta</taxon>
        <taxon>Tracheophyta</taxon>
        <taxon>Spermatophyta</taxon>
        <taxon>Magnoliopsida</taxon>
        <taxon>eudicotyledons</taxon>
        <taxon>Gunneridae</taxon>
        <taxon>Pentapetalae</taxon>
        <taxon>rosids</taxon>
        <taxon>malvids</taxon>
        <taxon>Myrtales</taxon>
        <taxon>Melastomataceae</taxon>
        <taxon>Melastomatoideae</taxon>
        <taxon>Melastomateae</taxon>
        <taxon>Melastoma</taxon>
    </lineage>
</organism>
<evidence type="ECO:0000313" key="2">
    <source>
        <dbReference type="Proteomes" id="UP001057402"/>
    </source>
</evidence>
<name>A0ACB9S5C0_9MYRT</name>
<keyword evidence="2" id="KW-1185">Reference proteome</keyword>